<dbReference type="EMBL" id="JAADYS010001186">
    <property type="protein sequence ID" value="KAF4464467.1"/>
    <property type="molecule type" value="Genomic_DNA"/>
</dbReference>
<dbReference type="AlphaFoldDB" id="A0A8H4L7U8"/>
<evidence type="ECO:0000313" key="3">
    <source>
        <dbReference type="Proteomes" id="UP000554235"/>
    </source>
</evidence>
<dbReference type="Proteomes" id="UP000554235">
    <property type="component" value="Unassembled WGS sequence"/>
</dbReference>
<sequence>MPQAPRIPKAAWEAHKDRICTLYLVEDKTLDEVIQYMEQEHGFRASKPQYIRKLTVNWKLRKNSTKEEWEQATALVSKRQAEGKPTELMMNGLMIPSKKKKKEMNRYKPSQTQQLSVLTNISDAIVFWTPSPVDKPLILRGTLPPFQFQDILGDLGFERSVEVVFNKIAGPFNQFETSKMP</sequence>
<dbReference type="InterPro" id="IPR025676">
    <property type="entry name" value="Clr5_dom"/>
</dbReference>
<gene>
    <name evidence="2" type="ORF">FALBO_8695</name>
</gene>
<name>A0A8H4L7U8_9HYPO</name>
<evidence type="ECO:0000259" key="1">
    <source>
        <dbReference type="Pfam" id="PF14420"/>
    </source>
</evidence>
<evidence type="ECO:0000313" key="2">
    <source>
        <dbReference type="EMBL" id="KAF4464467.1"/>
    </source>
</evidence>
<reference evidence="2 3" key="1">
    <citation type="submission" date="2020-01" db="EMBL/GenBank/DDBJ databases">
        <title>Identification and distribution of gene clusters putatively required for synthesis of sphingolipid metabolism inhibitors in phylogenetically diverse species of the filamentous fungus Fusarium.</title>
        <authorList>
            <person name="Kim H.-S."/>
            <person name="Busman M."/>
            <person name="Brown D.W."/>
            <person name="Divon H."/>
            <person name="Uhlig S."/>
            <person name="Proctor R.H."/>
        </authorList>
    </citation>
    <scope>NUCLEOTIDE SEQUENCE [LARGE SCALE GENOMIC DNA]</scope>
    <source>
        <strain evidence="2 3">NRRL 20459</strain>
    </source>
</reference>
<keyword evidence="3" id="KW-1185">Reference proteome</keyword>
<proteinExistence type="predicted"/>
<dbReference type="PANTHER" id="PTHR38788">
    <property type="entry name" value="CLR5 DOMAIN-CONTAINING PROTEIN"/>
    <property type="match status" value="1"/>
</dbReference>
<dbReference type="Pfam" id="PF14420">
    <property type="entry name" value="Clr5"/>
    <property type="match status" value="1"/>
</dbReference>
<dbReference type="PANTHER" id="PTHR38788:SF3">
    <property type="entry name" value="CLR5 DOMAIN-CONTAINING PROTEIN"/>
    <property type="match status" value="1"/>
</dbReference>
<comment type="caution">
    <text evidence="2">The sequence shown here is derived from an EMBL/GenBank/DDBJ whole genome shotgun (WGS) entry which is preliminary data.</text>
</comment>
<organism evidence="2 3">
    <name type="scientific">Fusarium albosuccineum</name>
    <dbReference type="NCBI Taxonomy" id="1237068"/>
    <lineage>
        <taxon>Eukaryota</taxon>
        <taxon>Fungi</taxon>
        <taxon>Dikarya</taxon>
        <taxon>Ascomycota</taxon>
        <taxon>Pezizomycotina</taxon>
        <taxon>Sordariomycetes</taxon>
        <taxon>Hypocreomycetidae</taxon>
        <taxon>Hypocreales</taxon>
        <taxon>Nectriaceae</taxon>
        <taxon>Fusarium</taxon>
        <taxon>Fusarium decemcellulare species complex</taxon>
    </lineage>
</organism>
<feature type="domain" description="Clr5" evidence="1">
    <location>
        <begin position="9"/>
        <end position="62"/>
    </location>
</feature>
<dbReference type="OrthoDB" id="539213at2759"/>
<protein>
    <recommendedName>
        <fullName evidence="1">Clr5 domain-containing protein</fullName>
    </recommendedName>
</protein>
<accession>A0A8H4L7U8</accession>